<dbReference type="InterPro" id="IPR019826">
    <property type="entry name" value="Carboxylesterase_B_AS"/>
</dbReference>
<evidence type="ECO:0000256" key="1">
    <source>
        <dbReference type="ARBA" id="ARBA00005964"/>
    </source>
</evidence>
<feature type="domain" description="Carboxylesterase type B" evidence="6">
    <location>
        <begin position="31"/>
        <end position="546"/>
    </location>
</feature>
<gene>
    <name evidence="7" type="ORF">QYM36_013603</name>
</gene>
<accession>A0AA88L1J0</accession>
<keyword evidence="4" id="KW-0325">Glycoprotein</keyword>
<dbReference type="InterPro" id="IPR029058">
    <property type="entry name" value="AB_hydrolase_fold"/>
</dbReference>
<dbReference type="PROSITE" id="PS00122">
    <property type="entry name" value="CARBOXYLESTERASE_B_1"/>
    <property type="match status" value="1"/>
</dbReference>
<dbReference type="InterPro" id="IPR002018">
    <property type="entry name" value="CarbesteraseB"/>
</dbReference>
<name>A0AA88L1J0_ARTSF</name>
<dbReference type="PANTHER" id="PTHR43142:SF1">
    <property type="entry name" value="CARBOXYLIC ESTER HYDROLASE"/>
    <property type="match status" value="1"/>
</dbReference>
<evidence type="ECO:0000256" key="3">
    <source>
        <dbReference type="ARBA" id="ARBA00022801"/>
    </source>
</evidence>
<evidence type="ECO:0000256" key="5">
    <source>
        <dbReference type="RuleBase" id="RU361235"/>
    </source>
</evidence>
<keyword evidence="3 5" id="KW-0378">Hydrolase</keyword>
<evidence type="ECO:0000259" key="6">
    <source>
        <dbReference type="Pfam" id="PF00135"/>
    </source>
</evidence>
<dbReference type="EC" id="3.1.1.-" evidence="5"/>
<organism evidence="7 8">
    <name type="scientific">Artemia franciscana</name>
    <name type="common">Brine shrimp</name>
    <name type="synonym">Artemia sanfranciscana</name>
    <dbReference type="NCBI Taxonomy" id="6661"/>
    <lineage>
        <taxon>Eukaryota</taxon>
        <taxon>Metazoa</taxon>
        <taxon>Ecdysozoa</taxon>
        <taxon>Arthropoda</taxon>
        <taxon>Crustacea</taxon>
        <taxon>Branchiopoda</taxon>
        <taxon>Anostraca</taxon>
        <taxon>Artemiidae</taxon>
        <taxon>Artemia</taxon>
    </lineage>
</organism>
<proteinExistence type="inferred from homology"/>
<dbReference type="GO" id="GO:0052689">
    <property type="term" value="F:carboxylic ester hydrolase activity"/>
    <property type="evidence" value="ECO:0007669"/>
    <property type="project" value="UniProtKB-KW"/>
</dbReference>
<sequence length="591" mass="65903">MNKNHNAVLSYRNMEILILALLVGLVIPEQVIVNIPEFGDVLGFTQKSYLEDNRIYSFLRLKYAKKPTPETRFLPPVPVGRLADGEIYDATFFGPQCNQNAEDGDEDCLLLNVFTPELPNGTDPNIPVMVFIHGGGFSRGGSLTYQPYALLDRRVVLVVIQYRLGPLGWFSMQTDDIPGNAGLFDQIEALRWVQKNIRVFGGNPDRVTIFGESAGSGSVSLLMLAPQANGLFHGVIGESGSALCPWGIDEDPISHTLRIAEIAGCPTDVYEALIACLRTIDAGVLSGAYRIYEEEDRLNGNLGFGGASAVVQTAGAERAITDDPYALFERGEYNKEVSAIFGANKHEGTFVAGVTYNSYFLPNNKFNDTEFMKREFAEVLLNGINSRPPTPEEVDEVLSFYFDGPELGDFYAMVPGIVDMTGVLLLKEGTYLNAQMHAVHNPNSWVYAYNYEGRASLYGLIVGGPAMDVIPHGVCHSDELIYLFQFTGLFNETERHMTERMVELWTNFAIYGDPTPDGVQIYPDSSIWTRYTDENRIYLDIDLVFEEKVEFANTYTVARDEGFSAIMPETMEENYWALEDALKQQKYLRSS</sequence>
<dbReference type="Gene3D" id="3.40.50.1820">
    <property type="entry name" value="alpha/beta hydrolase"/>
    <property type="match status" value="1"/>
</dbReference>
<keyword evidence="2" id="KW-0719">Serine esterase</keyword>
<dbReference type="AlphaFoldDB" id="A0AA88L1J0"/>
<evidence type="ECO:0000313" key="8">
    <source>
        <dbReference type="Proteomes" id="UP001187531"/>
    </source>
</evidence>
<dbReference type="Proteomes" id="UP001187531">
    <property type="component" value="Unassembled WGS sequence"/>
</dbReference>
<dbReference type="SUPFAM" id="SSF53474">
    <property type="entry name" value="alpha/beta-Hydrolases"/>
    <property type="match status" value="1"/>
</dbReference>
<evidence type="ECO:0000313" key="7">
    <source>
        <dbReference type="EMBL" id="KAK2709979.1"/>
    </source>
</evidence>
<dbReference type="PANTHER" id="PTHR43142">
    <property type="entry name" value="CARBOXYLIC ESTER HYDROLASE"/>
    <property type="match status" value="1"/>
</dbReference>
<comment type="caution">
    <text evidence="7">The sequence shown here is derived from an EMBL/GenBank/DDBJ whole genome shotgun (WGS) entry which is preliminary data.</text>
</comment>
<reference evidence="7" key="1">
    <citation type="submission" date="2023-07" db="EMBL/GenBank/DDBJ databases">
        <title>Chromosome-level genome assembly of Artemia franciscana.</title>
        <authorList>
            <person name="Jo E."/>
        </authorList>
    </citation>
    <scope>NUCLEOTIDE SEQUENCE</scope>
    <source>
        <tissue evidence="7">Whole body</tissue>
    </source>
</reference>
<evidence type="ECO:0000256" key="2">
    <source>
        <dbReference type="ARBA" id="ARBA00022487"/>
    </source>
</evidence>
<protein>
    <recommendedName>
        <fullName evidence="5">Carboxylic ester hydrolase</fullName>
        <ecNumber evidence="5">3.1.1.-</ecNumber>
    </recommendedName>
</protein>
<dbReference type="Pfam" id="PF00135">
    <property type="entry name" value="COesterase"/>
    <property type="match status" value="1"/>
</dbReference>
<keyword evidence="8" id="KW-1185">Reference proteome</keyword>
<evidence type="ECO:0000256" key="4">
    <source>
        <dbReference type="ARBA" id="ARBA00023180"/>
    </source>
</evidence>
<dbReference type="EMBL" id="JAVRJZ010000017">
    <property type="protein sequence ID" value="KAK2709979.1"/>
    <property type="molecule type" value="Genomic_DNA"/>
</dbReference>
<comment type="similarity">
    <text evidence="1 5">Belongs to the type-B carboxylesterase/lipase family.</text>
</comment>